<sequence>MVDILGIIAAVEWMALGLLVLWKLKDWNKRFQGLYDNLKEDMERWTE</sequence>
<keyword evidence="1" id="KW-0812">Transmembrane</keyword>
<keyword evidence="1" id="KW-0472">Membrane</keyword>
<dbReference type="EMBL" id="CP065315">
    <property type="protein sequence ID" value="QQR04905.1"/>
    <property type="molecule type" value="Genomic_DNA"/>
</dbReference>
<dbReference type="AlphaFoldDB" id="A0AAX1KGF7"/>
<gene>
    <name evidence="2" type="ORF">I5Q84_13070</name>
</gene>
<evidence type="ECO:0000313" key="2">
    <source>
        <dbReference type="EMBL" id="QQR04905.1"/>
    </source>
</evidence>
<evidence type="ECO:0000256" key="1">
    <source>
        <dbReference type="SAM" id="Phobius"/>
    </source>
</evidence>
<name>A0AAX1KGF7_FLAPL</name>
<reference evidence="2 3" key="1">
    <citation type="submission" date="2020-11" db="EMBL/GenBank/DDBJ databases">
        <title>Closed and high quality bacterial genomes of the OMM12 community.</title>
        <authorList>
            <person name="Marbouty M."/>
            <person name="Lamy-Besnier Q."/>
            <person name="Debarbieux L."/>
            <person name="Koszul R."/>
        </authorList>
    </citation>
    <scope>NUCLEOTIDE SEQUENCE [LARGE SCALE GENOMIC DNA]</scope>
    <source>
        <strain evidence="2 3">YL31</strain>
    </source>
</reference>
<feature type="transmembrane region" description="Helical" evidence="1">
    <location>
        <begin position="6"/>
        <end position="24"/>
    </location>
</feature>
<organism evidence="2 3">
    <name type="scientific">Flavonifractor plautii</name>
    <name type="common">Fusobacterium plautii</name>
    <dbReference type="NCBI Taxonomy" id="292800"/>
    <lineage>
        <taxon>Bacteria</taxon>
        <taxon>Bacillati</taxon>
        <taxon>Bacillota</taxon>
        <taxon>Clostridia</taxon>
        <taxon>Eubacteriales</taxon>
        <taxon>Oscillospiraceae</taxon>
        <taxon>Flavonifractor</taxon>
    </lineage>
</organism>
<dbReference type="Proteomes" id="UP000595792">
    <property type="component" value="Chromosome"/>
</dbReference>
<proteinExistence type="predicted"/>
<keyword evidence="1" id="KW-1133">Transmembrane helix</keyword>
<evidence type="ECO:0000313" key="3">
    <source>
        <dbReference type="Proteomes" id="UP000595792"/>
    </source>
</evidence>
<dbReference type="RefSeq" id="WP_157781257.1">
    <property type="nucleotide sequence ID" value="NZ_CP015406.2"/>
</dbReference>
<protein>
    <submittedName>
        <fullName evidence="2">Uncharacterized protein</fullName>
    </submittedName>
</protein>
<accession>A0AAX1KGF7</accession>